<keyword evidence="3" id="KW-0804">Transcription</keyword>
<dbReference type="SUPFAM" id="SSF46689">
    <property type="entry name" value="Homeodomain-like"/>
    <property type="match status" value="1"/>
</dbReference>
<evidence type="ECO:0000259" key="5">
    <source>
        <dbReference type="PROSITE" id="PS50977"/>
    </source>
</evidence>
<sequence>MWGSMLDDIVRAAVDVARQRGQDVAEVPLPVIAAAAGLSRSTLIRRLGGRRETLDEAVRAAGVDPGGRVPVRERAITAAAELMAARGLSAVTLSAVATAVGCSLPTLHATFDRRDGLLHAVFDRYLPIDELEALAGDPPEALEETVEAVQRTLITALTRQPRVFPAMLADAFGRSDGPTGRSLLAWAPRLMRVFQTLLVPHVRAGRLRPLPLPLLIQLLISPLVTHLLLRPVLEPALAASMPEVEQVRAEFSAAFLRAAAME</sequence>
<dbReference type="Gene3D" id="1.10.357.10">
    <property type="entry name" value="Tetracycline Repressor, domain 2"/>
    <property type="match status" value="1"/>
</dbReference>
<feature type="DNA-binding region" description="H-T-H motif" evidence="4">
    <location>
        <begin position="92"/>
        <end position="111"/>
    </location>
</feature>
<keyword evidence="7" id="KW-1185">Reference proteome</keyword>
<dbReference type="InterPro" id="IPR050109">
    <property type="entry name" value="HTH-type_TetR-like_transc_reg"/>
</dbReference>
<keyword evidence="1" id="KW-0805">Transcription regulation</keyword>
<reference evidence="6 7" key="1">
    <citation type="submission" date="2020-03" db="EMBL/GenBank/DDBJ databases">
        <title>WGS of actinomycetes isolated from Thailand.</title>
        <authorList>
            <person name="Thawai C."/>
        </authorList>
    </citation>
    <scope>NUCLEOTIDE SEQUENCE [LARGE SCALE GENOMIC DNA]</scope>
    <source>
        <strain evidence="6 7">FMUSA5-5</strain>
    </source>
</reference>
<evidence type="ECO:0000256" key="2">
    <source>
        <dbReference type="ARBA" id="ARBA00023125"/>
    </source>
</evidence>
<dbReference type="EMBL" id="JAATEP010000053">
    <property type="protein sequence ID" value="NJP96697.1"/>
    <property type="molecule type" value="Genomic_DNA"/>
</dbReference>
<evidence type="ECO:0000256" key="4">
    <source>
        <dbReference type="PROSITE-ProRule" id="PRU00335"/>
    </source>
</evidence>
<keyword evidence="2 4" id="KW-0238">DNA-binding</keyword>
<organism evidence="6 7">
    <name type="scientific">Nonomuraea composti</name>
    <dbReference type="NCBI Taxonomy" id="2720023"/>
    <lineage>
        <taxon>Bacteria</taxon>
        <taxon>Bacillati</taxon>
        <taxon>Actinomycetota</taxon>
        <taxon>Actinomycetes</taxon>
        <taxon>Streptosporangiales</taxon>
        <taxon>Streptosporangiaceae</taxon>
        <taxon>Nonomuraea</taxon>
    </lineage>
</organism>
<gene>
    <name evidence="6" type="ORF">HCN51_45965</name>
</gene>
<evidence type="ECO:0000313" key="7">
    <source>
        <dbReference type="Proteomes" id="UP000696294"/>
    </source>
</evidence>
<evidence type="ECO:0000256" key="3">
    <source>
        <dbReference type="ARBA" id="ARBA00023163"/>
    </source>
</evidence>
<dbReference type="InterPro" id="IPR009057">
    <property type="entry name" value="Homeodomain-like_sf"/>
</dbReference>
<evidence type="ECO:0000313" key="6">
    <source>
        <dbReference type="EMBL" id="NJP96697.1"/>
    </source>
</evidence>
<comment type="caution">
    <text evidence="6">The sequence shown here is derived from an EMBL/GenBank/DDBJ whole genome shotgun (WGS) entry which is preliminary data.</text>
</comment>
<feature type="domain" description="HTH tetR-type" evidence="5">
    <location>
        <begin position="69"/>
        <end position="129"/>
    </location>
</feature>
<dbReference type="PROSITE" id="PS50977">
    <property type="entry name" value="HTH_TETR_2"/>
    <property type="match status" value="1"/>
</dbReference>
<dbReference type="InterPro" id="IPR001647">
    <property type="entry name" value="HTH_TetR"/>
</dbReference>
<name>A0ABX1BJL3_9ACTN</name>
<dbReference type="Pfam" id="PF00440">
    <property type="entry name" value="TetR_N"/>
    <property type="match status" value="1"/>
</dbReference>
<dbReference type="PANTHER" id="PTHR30055">
    <property type="entry name" value="HTH-TYPE TRANSCRIPTIONAL REGULATOR RUTR"/>
    <property type="match status" value="1"/>
</dbReference>
<dbReference type="PANTHER" id="PTHR30055:SF234">
    <property type="entry name" value="HTH-TYPE TRANSCRIPTIONAL REGULATOR BETI"/>
    <property type="match status" value="1"/>
</dbReference>
<dbReference type="Proteomes" id="UP000696294">
    <property type="component" value="Unassembled WGS sequence"/>
</dbReference>
<evidence type="ECO:0000256" key="1">
    <source>
        <dbReference type="ARBA" id="ARBA00023015"/>
    </source>
</evidence>
<proteinExistence type="predicted"/>
<accession>A0ABX1BJL3</accession>
<protein>
    <submittedName>
        <fullName evidence="6">TetR/AcrR family transcriptional regulator</fullName>
    </submittedName>
</protein>